<proteinExistence type="predicted"/>
<keyword evidence="2" id="KW-1185">Reference proteome</keyword>
<protein>
    <submittedName>
        <fullName evidence="1">Uncharacterized protein</fullName>
    </submittedName>
</protein>
<evidence type="ECO:0000313" key="1">
    <source>
        <dbReference type="EMBL" id="KAK8243841.1"/>
    </source>
</evidence>
<comment type="caution">
    <text evidence="1">The sequence shown here is derived from an EMBL/GenBank/DDBJ whole genome shotgun (WGS) entry which is preliminary data.</text>
</comment>
<sequence>MGKHVSTVALACFAFCLTLQLLFTGISVPSSLLTTLPQAFASTLRSDVLRFQRIPSLMRSAKLRPAKPWDWESKRESMTEAESHPKVELSESDFSQVWFFTTHSRGFLLRWILSPASSSQLAPLARIVVIGALL</sequence>
<evidence type="ECO:0000313" key="2">
    <source>
        <dbReference type="Proteomes" id="UP001492380"/>
    </source>
</evidence>
<name>A0ABR1YYQ4_9PEZI</name>
<dbReference type="EMBL" id="JBBWRZ010000002">
    <property type="protein sequence ID" value="KAK8243841.1"/>
    <property type="molecule type" value="Genomic_DNA"/>
</dbReference>
<accession>A0ABR1YYQ4</accession>
<dbReference type="Proteomes" id="UP001492380">
    <property type="component" value="Unassembled WGS sequence"/>
</dbReference>
<reference evidence="1 2" key="1">
    <citation type="submission" date="2024-04" db="EMBL/GenBank/DDBJ databases">
        <title>Phyllosticta paracitricarpa is synonymous to the EU quarantine fungus P. citricarpa based on phylogenomic analyses.</title>
        <authorList>
            <consortium name="Lawrence Berkeley National Laboratory"/>
            <person name="Van Ingen-Buijs V.A."/>
            <person name="Van Westerhoven A.C."/>
            <person name="Haridas S."/>
            <person name="Skiadas P."/>
            <person name="Martin F."/>
            <person name="Groenewald J.Z."/>
            <person name="Crous P.W."/>
            <person name="Seidl M.F."/>
        </authorList>
    </citation>
    <scope>NUCLEOTIDE SEQUENCE [LARGE SCALE GENOMIC DNA]</scope>
    <source>
        <strain evidence="1 2">CBS 123374</strain>
    </source>
</reference>
<organism evidence="1 2">
    <name type="scientific">Phyllosticta capitalensis</name>
    <dbReference type="NCBI Taxonomy" id="121624"/>
    <lineage>
        <taxon>Eukaryota</taxon>
        <taxon>Fungi</taxon>
        <taxon>Dikarya</taxon>
        <taxon>Ascomycota</taxon>
        <taxon>Pezizomycotina</taxon>
        <taxon>Dothideomycetes</taxon>
        <taxon>Dothideomycetes incertae sedis</taxon>
        <taxon>Botryosphaeriales</taxon>
        <taxon>Phyllostictaceae</taxon>
        <taxon>Phyllosticta</taxon>
    </lineage>
</organism>
<gene>
    <name evidence="1" type="ORF">HDK90DRAFT_135497</name>
</gene>